<comment type="pathway">
    <text evidence="1">Alkaloid biosynthesis; taxol biosynthesis.</text>
</comment>
<comment type="caution">
    <text evidence="6">The sequence shown here is derived from an EMBL/GenBank/DDBJ whole genome shotgun (WGS) entry which is preliminary data.</text>
</comment>
<dbReference type="Gene3D" id="3.30.559.10">
    <property type="entry name" value="Chloramphenicol acetyltransferase-like domain"/>
    <property type="match status" value="2"/>
</dbReference>
<keyword evidence="4" id="KW-0876">Taxol biosynthesis</keyword>
<keyword evidence="5" id="KW-0012">Acyltransferase</keyword>
<dbReference type="Pfam" id="PF02458">
    <property type="entry name" value="Transferase"/>
    <property type="match status" value="1"/>
</dbReference>
<accession>A0AA38GUV3</accession>
<proteinExistence type="inferred from homology"/>
<evidence type="ECO:0000256" key="1">
    <source>
        <dbReference type="ARBA" id="ARBA00005122"/>
    </source>
</evidence>
<organism evidence="6 7">
    <name type="scientific">Taxus chinensis</name>
    <name type="common">Chinese yew</name>
    <name type="synonym">Taxus wallichiana var. chinensis</name>
    <dbReference type="NCBI Taxonomy" id="29808"/>
    <lineage>
        <taxon>Eukaryota</taxon>
        <taxon>Viridiplantae</taxon>
        <taxon>Streptophyta</taxon>
        <taxon>Embryophyta</taxon>
        <taxon>Tracheophyta</taxon>
        <taxon>Spermatophyta</taxon>
        <taxon>Pinopsida</taxon>
        <taxon>Pinidae</taxon>
        <taxon>Conifers II</taxon>
        <taxon>Cupressales</taxon>
        <taxon>Taxaceae</taxon>
        <taxon>Taxus</taxon>
    </lineage>
</organism>
<dbReference type="InterPro" id="IPR023213">
    <property type="entry name" value="CAT-like_dom_sf"/>
</dbReference>
<dbReference type="InterPro" id="IPR050898">
    <property type="entry name" value="Plant_acyltransferase"/>
</dbReference>
<evidence type="ECO:0000256" key="5">
    <source>
        <dbReference type="ARBA" id="ARBA00023315"/>
    </source>
</evidence>
<dbReference type="GO" id="GO:0016746">
    <property type="term" value="F:acyltransferase activity"/>
    <property type="evidence" value="ECO:0007669"/>
    <property type="project" value="UniProtKB-KW"/>
</dbReference>
<dbReference type="PANTHER" id="PTHR31147">
    <property type="entry name" value="ACYL TRANSFERASE 4"/>
    <property type="match status" value="1"/>
</dbReference>
<reference evidence="6 7" key="1">
    <citation type="journal article" date="2021" name="Nat. Plants">
        <title>The Taxus genome provides insights into paclitaxel biosynthesis.</title>
        <authorList>
            <person name="Xiong X."/>
            <person name="Gou J."/>
            <person name="Liao Q."/>
            <person name="Li Y."/>
            <person name="Zhou Q."/>
            <person name="Bi G."/>
            <person name="Li C."/>
            <person name="Du R."/>
            <person name="Wang X."/>
            <person name="Sun T."/>
            <person name="Guo L."/>
            <person name="Liang H."/>
            <person name="Lu P."/>
            <person name="Wu Y."/>
            <person name="Zhang Z."/>
            <person name="Ro D.K."/>
            <person name="Shang Y."/>
            <person name="Huang S."/>
            <person name="Yan J."/>
        </authorList>
    </citation>
    <scope>NUCLEOTIDE SEQUENCE [LARGE SCALE GENOMIC DNA]</scope>
    <source>
        <strain evidence="6">Ta-2019</strain>
    </source>
</reference>
<dbReference type="EMBL" id="JAHRHJ020000001">
    <property type="protein sequence ID" value="KAH9329519.1"/>
    <property type="molecule type" value="Genomic_DNA"/>
</dbReference>
<dbReference type="PANTHER" id="PTHR31147:SF1">
    <property type="entry name" value="ACYL TRANSFERASE 4"/>
    <property type="match status" value="1"/>
</dbReference>
<evidence type="ECO:0000256" key="3">
    <source>
        <dbReference type="ARBA" id="ARBA00022679"/>
    </source>
</evidence>
<dbReference type="AlphaFoldDB" id="A0AA38GUV3"/>
<evidence type="ECO:0000256" key="2">
    <source>
        <dbReference type="ARBA" id="ARBA00009861"/>
    </source>
</evidence>
<sequence>MDKLHVNVIERVKVAPWLPSPKKILQFSSTDNMPRVFANILFVYDGVSSVSAHPAKTIREALSKVLVYYSPFAGRLRNKENGDLEVECNGEGAVFVEAIADNELSVLQDLDEYNPSLQQLVFTVPVDTKIEDLHLLSVQVTCFKCGGFVVGTSFYHVVCDGKGIGQFLRAMSEISKGAFKPSLEPTWNREMVKPKDLMYLQSYPFESIPPPLKFEKIVQSSIHINFETINYIKRHMMEECKQTFTAFEIVAALVWLARTKSLKIPHSEIVHLAFPVDMRTSFDPPLPKGYYGNAVGVACAIDNVKDLLCGSLFRTLMIIKTAKFSLNENFRSRMLMKPSTFNVKIKNENVIAFGDWRNLGFYEADYGWGNAMNYGMAKFAPSLFAAAAVYTSRYTLKKEPIWNNLLKHHTGYSEADL</sequence>
<evidence type="ECO:0000313" key="7">
    <source>
        <dbReference type="Proteomes" id="UP000824469"/>
    </source>
</evidence>
<protein>
    <submittedName>
        <fullName evidence="6">Uncharacterized protein</fullName>
    </submittedName>
</protein>
<dbReference type="SUPFAM" id="SSF47954">
    <property type="entry name" value="Cyclin-like"/>
    <property type="match status" value="1"/>
</dbReference>
<keyword evidence="3" id="KW-0808">Transferase</keyword>
<dbReference type="InterPro" id="IPR036915">
    <property type="entry name" value="Cyclin-like_sf"/>
</dbReference>
<keyword evidence="7" id="KW-1185">Reference proteome</keyword>
<evidence type="ECO:0000256" key="4">
    <source>
        <dbReference type="ARBA" id="ARBA00023059"/>
    </source>
</evidence>
<comment type="similarity">
    <text evidence="2">Belongs to the plant acyltransferase family.</text>
</comment>
<dbReference type="Proteomes" id="UP000824469">
    <property type="component" value="Unassembled WGS sequence"/>
</dbReference>
<dbReference type="OMA" id="HFKAQYS"/>
<evidence type="ECO:0000313" key="6">
    <source>
        <dbReference type="EMBL" id="KAH9329519.1"/>
    </source>
</evidence>
<name>A0AA38GUV3_TAXCH</name>
<gene>
    <name evidence="6" type="ORF">KI387_001627</name>
</gene>
<dbReference type="GO" id="GO:0042617">
    <property type="term" value="P:paclitaxel biosynthetic process"/>
    <property type="evidence" value="ECO:0007669"/>
    <property type="project" value="UniProtKB-KW"/>
</dbReference>
<feature type="non-terminal residue" evidence="6">
    <location>
        <position position="417"/>
    </location>
</feature>